<dbReference type="InterPro" id="IPR001881">
    <property type="entry name" value="EGF-like_Ca-bd_dom"/>
</dbReference>
<evidence type="ECO:0000256" key="4">
    <source>
        <dbReference type="ARBA" id="ARBA00023157"/>
    </source>
</evidence>
<keyword evidence="1 6" id="KW-0245">EGF-like domain</keyword>
<feature type="disulfide bond" evidence="6">
    <location>
        <begin position="212"/>
        <end position="221"/>
    </location>
</feature>
<dbReference type="GO" id="GO:0005112">
    <property type="term" value="F:Notch binding"/>
    <property type="evidence" value="ECO:0007669"/>
    <property type="project" value="TreeGrafter"/>
</dbReference>
<evidence type="ECO:0000313" key="9">
    <source>
        <dbReference type="Proteomes" id="UP000683360"/>
    </source>
</evidence>
<evidence type="ECO:0000256" key="1">
    <source>
        <dbReference type="ARBA" id="ARBA00022536"/>
    </source>
</evidence>
<evidence type="ECO:0000313" key="8">
    <source>
        <dbReference type="EMBL" id="CAG2199050.1"/>
    </source>
</evidence>
<dbReference type="GO" id="GO:0005509">
    <property type="term" value="F:calcium ion binding"/>
    <property type="evidence" value="ECO:0007669"/>
    <property type="project" value="InterPro"/>
</dbReference>
<evidence type="ECO:0000259" key="7">
    <source>
        <dbReference type="PROSITE" id="PS50026"/>
    </source>
</evidence>
<accession>A0A8S3QQ73</accession>
<proteinExistence type="predicted"/>
<dbReference type="InterPro" id="IPR000152">
    <property type="entry name" value="EGF-type_Asp/Asn_hydroxyl_site"/>
</dbReference>
<feature type="domain" description="EGF-like" evidence="7">
    <location>
        <begin position="113"/>
        <end position="149"/>
    </location>
</feature>
<evidence type="ECO:0000256" key="6">
    <source>
        <dbReference type="PROSITE-ProRule" id="PRU00076"/>
    </source>
</evidence>
<keyword evidence="9" id="KW-1185">Reference proteome</keyword>
<evidence type="ECO:0000256" key="5">
    <source>
        <dbReference type="ARBA" id="ARBA00023180"/>
    </source>
</evidence>
<comment type="caution">
    <text evidence="8">The sequence shown here is derived from an EMBL/GenBank/DDBJ whole genome shotgun (WGS) entry which is preliminary data.</text>
</comment>
<protein>
    <recommendedName>
        <fullName evidence="7">EGF-like domain-containing protein</fullName>
    </recommendedName>
</protein>
<comment type="caution">
    <text evidence="6">Lacks conserved residue(s) required for the propagation of feature annotation.</text>
</comment>
<feature type="domain" description="EGF-like" evidence="7">
    <location>
        <begin position="185"/>
        <end position="222"/>
    </location>
</feature>
<dbReference type="PROSITE" id="PS00022">
    <property type="entry name" value="EGF_1"/>
    <property type="match status" value="2"/>
</dbReference>
<dbReference type="Pfam" id="PF00008">
    <property type="entry name" value="EGF"/>
    <property type="match status" value="3"/>
</dbReference>
<organism evidence="8 9">
    <name type="scientific">Mytilus edulis</name>
    <name type="common">Blue mussel</name>
    <dbReference type="NCBI Taxonomy" id="6550"/>
    <lineage>
        <taxon>Eukaryota</taxon>
        <taxon>Metazoa</taxon>
        <taxon>Spiralia</taxon>
        <taxon>Lophotrochozoa</taxon>
        <taxon>Mollusca</taxon>
        <taxon>Bivalvia</taxon>
        <taxon>Autobranchia</taxon>
        <taxon>Pteriomorphia</taxon>
        <taxon>Mytilida</taxon>
        <taxon>Mytiloidea</taxon>
        <taxon>Mytilidae</taxon>
        <taxon>Mytilinae</taxon>
        <taxon>Mytilus</taxon>
    </lineage>
</organism>
<evidence type="ECO:0000256" key="3">
    <source>
        <dbReference type="ARBA" id="ARBA00022737"/>
    </source>
</evidence>
<dbReference type="Proteomes" id="UP000683360">
    <property type="component" value="Unassembled WGS sequence"/>
</dbReference>
<feature type="domain" description="EGF-like" evidence="7">
    <location>
        <begin position="150"/>
        <end position="182"/>
    </location>
</feature>
<dbReference type="SUPFAM" id="SSF57196">
    <property type="entry name" value="EGF/Laminin"/>
    <property type="match status" value="3"/>
</dbReference>
<dbReference type="OrthoDB" id="6162994at2759"/>
<dbReference type="GO" id="GO:0007219">
    <property type="term" value="P:Notch signaling pathway"/>
    <property type="evidence" value="ECO:0007669"/>
    <property type="project" value="TreeGrafter"/>
</dbReference>
<dbReference type="Gene3D" id="2.10.25.10">
    <property type="entry name" value="Laminin"/>
    <property type="match status" value="3"/>
</dbReference>
<dbReference type="EMBL" id="CAJPWZ010000708">
    <property type="protein sequence ID" value="CAG2199050.1"/>
    <property type="molecule type" value="Genomic_DNA"/>
</dbReference>
<keyword evidence="3" id="KW-0677">Repeat</keyword>
<keyword evidence="5" id="KW-0325">Glycoprotein</keyword>
<dbReference type="PROSITE" id="PS00010">
    <property type="entry name" value="ASX_HYDROXYL"/>
    <property type="match status" value="1"/>
</dbReference>
<dbReference type="CDD" id="cd00054">
    <property type="entry name" value="EGF_CA"/>
    <property type="match status" value="3"/>
</dbReference>
<dbReference type="InterPro" id="IPR000742">
    <property type="entry name" value="EGF"/>
</dbReference>
<dbReference type="PANTHER" id="PTHR12916">
    <property type="entry name" value="CYTOCHROME C OXIDASE POLYPEPTIDE VIC-2"/>
    <property type="match status" value="1"/>
</dbReference>
<dbReference type="SMART" id="SM00181">
    <property type="entry name" value="EGF"/>
    <property type="match status" value="3"/>
</dbReference>
<dbReference type="FunFam" id="2.10.25.10:FF:000012">
    <property type="entry name" value="Delta-like protein"/>
    <property type="match status" value="2"/>
</dbReference>
<dbReference type="AlphaFoldDB" id="A0A8S3QQ73"/>
<dbReference type="PROSITE" id="PS01186">
    <property type="entry name" value="EGF_2"/>
    <property type="match status" value="2"/>
</dbReference>
<name>A0A8S3QQ73_MYTED</name>
<keyword evidence="2" id="KW-0732">Signal</keyword>
<dbReference type="PROSITE" id="PS50026">
    <property type="entry name" value="EGF_3"/>
    <property type="match status" value="3"/>
</dbReference>
<sequence>MVKITNVTGGVYQKNRISNTHVIKASEMIGPKGCVKDCMMYADCNAVNFHKDRFYCELLDDSYSDHEAENKYGVYFTNISEWTKDNDACWPKTCPTKTRCIVAYRNERLCLPFDTPCDNNQCQNGASCINSVRDYSCRCLAGYYGQYCELTPCSSGPCRNAGTCSISGSTYTCTCRHGYYGTQCQFDACSPNPCQNLGTCYPSGGSSYNCACSSGWYGSICNILAFQTRVTMVVYVLHLDPTRITAHANLVIQEQLASKIKTPAMVAVELSVVRTIVNVTSTAYTMGIAVSTKCITVTVANCTCINCIV</sequence>
<reference evidence="8" key="1">
    <citation type="submission" date="2021-03" db="EMBL/GenBank/DDBJ databases">
        <authorList>
            <person name="Bekaert M."/>
        </authorList>
    </citation>
    <scope>NUCLEOTIDE SEQUENCE</scope>
</reference>
<keyword evidence="4 6" id="KW-1015">Disulfide bond</keyword>
<evidence type="ECO:0000256" key="2">
    <source>
        <dbReference type="ARBA" id="ARBA00022729"/>
    </source>
</evidence>
<dbReference type="PANTHER" id="PTHR12916:SF9">
    <property type="entry name" value="NEUROGENIC LOCUS NOTCH HOMOLOG PROTEIN 1-RELATED"/>
    <property type="match status" value="1"/>
</dbReference>
<dbReference type="SMART" id="SM00179">
    <property type="entry name" value="EGF_CA"/>
    <property type="match status" value="3"/>
</dbReference>
<gene>
    <name evidence="8" type="ORF">MEDL_13761</name>
</gene>
<feature type="disulfide bond" evidence="6">
    <location>
        <begin position="139"/>
        <end position="148"/>
    </location>
</feature>